<feature type="domain" description="Polymerase nucleotidyl transferase" evidence="1">
    <location>
        <begin position="19"/>
        <end position="68"/>
    </location>
</feature>
<dbReference type="EMBL" id="JAULSU010000003">
    <property type="protein sequence ID" value="KAK0623741.1"/>
    <property type="molecule type" value="Genomic_DNA"/>
</dbReference>
<name>A0AA39WY95_9PEZI</name>
<dbReference type="CDD" id="cd05403">
    <property type="entry name" value="NT_KNTase_like"/>
    <property type="match status" value="1"/>
</dbReference>
<evidence type="ECO:0000313" key="3">
    <source>
        <dbReference type="Proteomes" id="UP001175000"/>
    </source>
</evidence>
<protein>
    <recommendedName>
        <fullName evidence="1">Polymerase nucleotidyl transferase domain-containing protein</fullName>
    </recommendedName>
</protein>
<keyword evidence="3" id="KW-1185">Reference proteome</keyword>
<dbReference type="InterPro" id="IPR043519">
    <property type="entry name" value="NT_sf"/>
</dbReference>
<dbReference type="InterPro" id="IPR002934">
    <property type="entry name" value="Polymerase_NTP_transf_dom"/>
</dbReference>
<dbReference type="Proteomes" id="UP001175000">
    <property type="component" value="Unassembled WGS sequence"/>
</dbReference>
<evidence type="ECO:0000313" key="2">
    <source>
        <dbReference type="EMBL" id="KAK0623741.1"/>
    </source>
</evidence>
<evidence type="ECO:0000259" key="1">
    <source>
        <dbReference type="Pfam" id="PF01909"/>
    </source>
</evidence>
<dbReference type="Pfam" id="PF01909">
    <property type="entry name" value="NTP_transf_2"/>
    <property type="match status" value="1"/>
</dbReference>
<dbReference type="AlphaFoldDB" id="A0AA39WY95"/>
<sequence>MLPHHLQAVQNITAHLQADPKVLALILGGSITHGYALPSSDVDVMIVLSPEDHAAQLATGYATYRNVELAPYPDGYIDGKFTTLDFIRSVAERGSEPARYAFSHAHILSSRVPELEELVRKAGSYPLDLQKERLKSFRTQFAAWHWFSTEARKKGNVFLISLAVSKMCLFGIRLVLAWNEKLYPFHKWALKELEAAEEKPEGVVQAIEKACGEMSEENVEGVFELIKGFREWEEGMKPDGWDRWGTVFLKDVELTWLNGQMAIDDV</sequence>
<comment type="caution">
    <text evidence="2">The sequence shown here is derived from an EMBL/GenBank/DDBJ whole genome shotgun (WGS) entry which is preliminary data.</text>
</comment>
<accession>A0AA39WY95</accession>
<dbReference type="Gene3D" id="3.30.460.10">
    <property type="entry name" value="Beta Polymerase, domain 2"/>
    <property type="match status" value="1"/>
</dbReference>
<dbReference type="SUPFAM" id="SSF81301">
    <property type="entry name" value="Nucleotidyltransferase"/>
    <property type="match status" value="1"/>
</dbReference>
<gene>
    <name evidence="2" type="ORF">B0T14DRAFT_536558</name>
</gene>
<dbReference type="GO" id="GO:0016779">
    <property type="term" value="F:nucleotidyltransferase activity"/>
    <property type="evidence" value="ECO:0007669"/>
    <property type="project" value="InterPro"/>
</dbReference>
<proteinExistence type="predicted"/>
<organism evidence="2 3">
    <name type="scientific">Immersiella caudata</name>
    <dbReference type="NCBI Taxonomy" id="314043"/>
    <lineage>
        <taxon>Eukaryota</taxon>
        <taxon>Fungi</taxon>
        <taxon>Dikarya</taxon>
        <taxon>Ascomycota</taxon>
        <taxon>Pezizomycotina</taxon>
        <taxon>Sordariomycetes</taxon>
        <taxon>Sordariomycetidae</taxon>
        <taxon>Sordariales</taxon>
        <taxon>Lasiosphaeriaceae</taxon>
        <taxon>Immersiella</taxon>
    </lineage>
</organism>
<reference evidence="2" key="1">
    <citation type="submission" date="2023-06" db="EMBL/GenBank/DDBJ databases">
        <title>Genome-scale phylogeny and comparative genomics of the fungal order Sordariales.</title>
        <authorList>
            <consortium name="Lawrence Berkeley National Laboratory"/>
            <person name="Hensen N."/>
            <person name="Bonometti L."/>
            <person name="Westerberg I."/>
            <person name="Brannstrom I.O."/>
            <person name="Guillou S."/>
            <person name="Cros-Aarteil S."/>
            <person name="Calhoun S."/>
            <person name="Haridas S."/>
            <person name="Kuo A."/>
            <person name="Mondo S."/>
            <person name="Pangilinan J."/>
            <person name="Riley R."/>
            <person name="Labutti K."/>
            <person name="Andreopoulos B."/>
            <person name="Lipzen A."/>
            <person name="Chen C."/>
            <person name="Yanf M."/>
            <person name="Daum C."/>
            <person name="Ng V."/>
            <person name="Clum A."/>
            <person name="Steindorff A."/>
            <person name="Ohm R."/>
            <person name="Martin F."/>
            <person name="Silar P."/>
            <person name="Natvig D."/>
            <person name="Lalanne C."/>
            <person name="Gautier V."/>
            <person name="Ament-Velasquez S.L."/>
            <person name="Kruys A."/>
            <person name="Hutchinson M.I."/>
            <person name="Powell A.J."/>
            <person name="Barry K."/>
            <person name="Miller A.N."/>
            <person name="Grigoriev I.V."/>
            <person name="Debuchy R."/>
            <person name="Gladieux P."/>
            <person name="Thoren M.H."/>
            <person name="Johannesson H."/>
        </authorList>
    </citation>
    <scope>NUCLEOTIDE SEQUENCE</scope>
    <source>
        <strain evidence="2">CBS 606.72</strain>
    </source>
</reference>